<name>A0A090J059_9BACI</name>
<evidence type="ECO:0000259" key="16">
    <source>
        <dbReference type="Pfam" id="PF00905"/>
    </source>
</evidence>
<dbReference type="Pfam" id="PF03717">
    <property type="entry name" value="PBP_dimer"/>
    <property type="match status" value="1"/>
</dbReference>
<evidence type="ECO:0000256" key="6">
    <source>
        <dbReference type="ARBA" id="ARBA00022475"/>
    </source>
</evidence>
<evidence type="ECO:0000256" key="4">
    <source>
        <dbReference type="ARBA" id="ARBA00007171"/>
    </source>
</evidence>
<dbReference type="InterPro" id="IPR005311">
    <property type="entry name" value="PBP_dimer"/>
</dbReference>
<dbReference type="InterPro" id="IPR036138">
    <property type="entry name" value="PBP_dimer_sf"/>
</dbReference>
<dbReference type="GO" id="GO:0009002">
    <property type="term" value="F:serine-type D-Ala-D-Ala carboxypeptidase activity"/>
    <property type="evidence" value="ECO:0007669"/>
    <property type="project" value="UniProtKB-EC"/>
</dbReference>
<accession>A0A090J059</accession>
<dbReference type="EMBL" id="CCRF01000064">
    <property type="protein sequence ID" value="CEE02038.1"/>
    <property type="molecule type" value="Genomic_DNA"/>
</dbReference>
<evidence type="ECO:0000256" key="11">
    <source>
        <dbReference type="ARBA" id="ARBA00023136"/>
    </source>
</evidence>
<dbReference type="GO" id="GO:0071972">
    <property type="term" value="F:peptidoglycan L,D-transpeptidase activity"/>
    <property type="evidence" value="ECO:0007669"/>
    <property type="project" value="TreeGrafter"/>
</dbReference>
<evidence type="ECO:0000256" key="8">
    <source>
        <dbReference type="ARBA" id="ARBA00022960"/>
    </source>
</evidence>
<dbReference type="UniPathway" id="UPA00219"/>
<evidence type="ECO:0000256" key="12">
    <source>
        <dbReference type="ARBA" id="ARBA00023316"/>
    </source>
</evidence>
<evidence type="ECO:0000256" key="2">
    <source>
        <dbReference type="ARBA" id="ARBA00004236"/>
    </source>
</evidence>
<feature type="transmembrane region" description="Helical" evidence="15">
    <location>
        <begin position="30"/>
        <end position="52"/>
    </location>
</feature>
<feature type="domain" description="Penicillin-binding protein dimerisation" evidence="17">
    <location>
        <begin position="72"/>
        <end position="303"/>
    </location>
</feature>
<evidence type="ECO:0000256" key="13">
    <source>
        <dbReference type="ARBA" id="ARBA00034000"/>
    </source>
</evidence>
<keyword evidence="6" id="KW-1003">Cell membrane</keyword>
<evidence type="ECO:0000256" key="15">
    <source>
        <dbReference type="SAM" id="Phobius"/>
    </source>
</evidence>
<evidence type="ECO:0000313" key="18">
    <source>
        <dbReference type="EMBL" id="CEE02038.1"/>
    </source>
</evidence>
<comment type="subcellular location">
    <subcellularLocation>
        <location evidence="2">Cell membrane</location>
    </subcellularLocation>
    <subcellularLocation>
        <location evidence="1">Membrane</location>
        <topology evidence="1">Single-pass membrane protein</topology>
    </subcellularLocation>
</comment>
<evidence type="ECO:0000256" key="3">
    <source>
        <dbReference type="ARBA" id="ARBA00004752"/>
    </source>
</evidence>
<dbReference type="SUPFAM" id="SSF56519">
    <property type="entry name" value="Penicillin binding protein dimerisation domain"/>
    <property type="match status" value="1"/>
</dbReference>
<feature type="compositionally biased region" description="Low complexity" evidence="14">
    <location>
        <begin position="693"/>
        <end position="711"/>
    </location>
</feature>
<dbReference type="EC" id="3.4.16.4" evidence="5"/>
<dbReference type="Gene3D" id="3.40.710.10">
    <property type="entry name" value="DD-peptidase/beta-lactamase superfamily"/>
    <property type="match status" value="1"/>
</dbReference>
<sequence length="711" mass="79988">MDEGKEVGVLVKNNQKNNKKKNHIPLRMNILFFTVFVMFSILILRLGVVQIVEGEEYKNEVRKTEEISVNHSVPRGELYDSTYKKVVYNVPQKAITYTPPKNPQPDELYEIAKKLAKFIQMPEDDMKKVTERDKKDIWLLENKNGKKLVTRSEEKNLKDKELYQLKLERITEEQLQSVDMNVAAIYRKIYSATALTPTIVKNINVTDEEYAAVSENLANLPGVDVTTDWERAYQFGDVFRGMLGSVKQGLPEDKVDFYQSKGYSLNDRVGYSYIEQSLEDILQGSKAVVKTETDKSGKIINTESVSDGKSGKDVVLTVDMELQAEVERILQEHMAKIVQYPRTNYFNKAFVVVMNPKTGEILSLAGKQYNRKTREFEDYANGTFTYSFEPGSVIKGATVLMGYQAGVIKPGNMETDEKMVFKNGTSISSVSRMGLINDLTALERSSNIYMAKVALKVAGGTYKYMGTLNIDLDKINVMRSYFAQFGLGTKTGIGFDNEVVGIQRAPEYPGQLLYFGFGQYDTYTPLQLAQYVSTIANDGYRMKPQLVKEIREPNEDSNELGPIIEEVNPVVLNRVDMQDAWIKRVQEGFWRVVNGSRGTARNYFKNVPTVVAGKTGTAQSWFKDEKTGSTVQTENLTFVGYAPYDNPEVAISVVLPNLYTGGKSPVGSVNLVIAQEVLEKYFSIKADRAKQPAQNQATGETTEQGTTETNP</sequence>
<evidence type="ECO:0000256" key="10">
    <source>
        <dbReference type="ARBA" id="ARBA00022989"/>
    </source>
</evidence>
<dbReference type="GO" id="GO:0071555">
    <property type="term" value="P:cell wall organization"/>
    <property type="evidence" value="ECO:0007669"/>
    <property type="project" value="UniProtKB-KW"/>
</dbReference>
<dbReference type="InterPro" id="IPR001460">
    <property type="entry name" value="PCN-bd_Tpept"/>
</dbReference>
<evidence type="ECO:0000256" key="14">
    <source>
        <dbReference type="SAM" id="MobiDB-lite"/>
    </source>
</evidence>
<keyword evidence="7 15" id="KW-0812">Transmembrane</keyword>
<keyword evidence="10 15" id="KW-1133">Transmembrane helix</keyword>
<reference evidence="18 19" key="1">
    <citation type="submission" date="2014-07" db="EMBL/GenBank/DDBJ databases">
        <authorList>
            <person name="Wibberg Daniel"/>
        </authorList>
    </citation>
    <scope>NUCLEOTIDE SEQUENCE [LARGE SCALE GENOMIC DNA]</scope>
</reference>
<dbReference type="SUPFAM" id="SSF56601">
    <property type="entry name" value="beta-lactamase/transpeptidase-like"/>
    <property type="match status" value="1"/>
</dbReference>
<dbReference type="PANTHER" id="PTHR30627">
    <property type="entry name" value="PEPTIDOGLYCAN D,D-TRANSPEPTIDASE"/>
    <property type="match status" value="1"/>
</dbReference>
<dbReference type="AlphaFoldDB" id="A0A090J059"/>
<evidence type="ECO:0000259" key="17">
    <source>
        <dbReference type="Pfam" id="PF03717"/>
    </source>
</evidence>
<proteinExistence type="inferred from homology"/>
<evidence type="ECO:0000256" key="5">
    <source>
        <dbReference type="ARBA" id="ARBA00012448"/>
    </source>
</evidence>
<protein>
    <recommendedName>
        <fullName evidence="5">serine-type D-Ala-D-Ala carboxypeptidase</fullName>
        <ecNumber evidence="5">3.4.16.4</ecNumber>
    </recommendedName>
</protein>
<feature type="region of interest" description="Disordered" evidence="14">
    <location>
        <begin position="689"/>
        <end position="711"/>
    </location>
</feature>
<evidence type="ECO:0000313" key="19">
    <source>
        <dbReference type="Proteomes" id="UP000040576"/>
    </source>
</evidence>
<dbReference type="Pfam" id="PF00905">
    <property type="entry name" value="Transpeptidase"/>
    <property type="match status" value="1"/>
</dbReference>
<keyword evidence="9" id="KW-0573">Peptidoglycan synthesis</keyword>
<dbReference type="GO" id="GO:0008658">
    <property type="term" value="F:penicillin binding"/>
    <property type="evidence" value="ECO:0007669"/>
    <property type="project" value="InterPro"/>
</dbReference>
<gene>
    <name evidence="18" type="primary">yqgF</name>
    <name evidence="18" type="ORF">BT1A1_2217</name>
</gene>
<dbReference type="Proteomes" id="UP000040576">
    <property type="component" value="Unassembled WGS sequence"/>
</dbReference>
<comment type="pathway">
    <text evidence="3">Cell wall biogenesis; peptidoglycan biosynthesis.</text>
</comment>
<keyword evidence="11 15" id="KW-0472">Membrane</keyword>
<comment type="catalytic activity">
    <reaction evidence="13">
        <text>Preferential cleavage: (Ac)2-L-Lys-D-Ala-|-D-Ala. Also transpeptidation of peptidyl-alanyl moieties that are N-acyl substituents of D-alanine.</text>
        <dbReference type="EC" id="3.4.16.4"/>
    </reaction>
</comment>
<dbReference type="GO" id="GO:0009252">
    <property type="term" value="P:peptidoglycan biosynthetic process"/>
    <property type="evidence" value="ECO:0007669"/>
    <property type="project" value="UniProtKB-UniPathway"/>
</dbReference>
<dbReference type="PANTHER" id="PTHR30627:SF2">
    <property type="entry name" value="PEPTIDOGLYCAN D,D-TRANSPEPTIDASE MRDA"/>
    <property type="match status" value="1"/>
</dbReference>
<keyword evidence="8" id="KW-0133">Cell shape</keyword>
<feature type="domain" description="Penicillin-binding protein transpeptidase" evidence="16">
    <location>
        <begin position="350"/>
        <end position="661"/>
    </location>
</feature>
<dbReference type="GO" id="GO:0008360">
    <property type="term" value="P:regulation of cell shape"/>
    <property type="evidence" value="ECO:0007669"/>
    <property type="project" value="UniProtKB-KW"/>
</dbReference>
<dbReference type="InterPro" id="IPR012338">
    <property type="entry name" value="Beta-lactam/transpept-like"/>
</dbReference>
<dbReference type="GO" id="GO:0005886">
    <property type="term" value="C:plasma membrane"/>
    <property type="evidence" value="ECO:0007669"/>
    <property type="project" value="UniProtKB-SubCell"/>
</dbReference>
<evidence type="ECO:0000256" key="9">
    <source>
        <dbReference type="ARBA" id="ARBA00022984"/>
    </source>
</evidence>
<keyword evidence="12" id="KW-0961">Cell wall biogenesis/degradation</keyword>
<keyword evidence="19" id="KW-1185">Reference proteome</keyword>
<evidence type="ECO:0000256" key="1">
    <source>
        <dbReference type="ARBA" id="ARBA00004167"/>
    </source>
</evidence>
<organism evidence="18 19">
    <name type="scientific">Caldibacillus thermoamylovorans</name>
    <dbReference type="NCBI Taxonomy" id="35841"/>
    <lineage>
        <taxon>Bacteria</taxon>
        <taxon>Bacillati</taxon>
        <taxon>Bacillota</taxon>
        <taxon>Bacilli</taxon>
        <taxon>Bacillales</taxon>
        <taxon>Bacillaceae</taxon>
        <taxon>Caldibacillus</taxon>
    </lineage>
</organism>
<dbReference type="Gene3D" id="3.90.1310.10">
    <property type="entry name" value="Penicillin-binding protein 2a (Domain 2)"/>
    <property type="match status" value="1"/>
</dbReference>
<dbReference type="Gene3D" id="1.10.10.1230">
    <property type="entry name" value="Penicillin-binding protein, N-terminal non-catalytic domain, head sub-domain"/>
    <property type="match status" value="1"/>
</dbReference>
<dbReference type="InterPro" id="IPR050515">
    <property type="entry name" value="Beta-lactam/transpept"/>
</dbReference>
<evidence type="ECO:0000256" key="7">
    <source>
        <dbReference type="ARBA" id="ARBA00022692"/>
    </source>
</evidence>
<comment type="similarity">
    <text evidence="4">Belongs to the transpeptidase family.</text>
</comment>